<gene>
    <name evidence="1" type="ORF">DNHGIG_15530</name>
</gene>
<evidence type="ECO:0000313" key="2">
    <source>
        <dbReference type="Proteomes" id="UP001057291"/>
    </source>
</evidence>
<dbReference type="EMBL" id="BOQE01000001">
    <property type="protein sequence ID" value="GIM46004.1"/>
    <property type="molecule type" value="Genomic_DNA"/>
</dbReference>
<evidence type="ECO:0008006" key="3">
    <source>
        <dbReference type="Google" id="ProtNLM"/>
    </source>
</evidence>
<accession>A0AAV4LDU7</accession>
<evidence type="ECO:0000313" key="1">
    <source>
        <dbReference type="EMBL" id="GIM46004.1"/>
    </source>
</evidence>
<protein>
    <recommendedName>
        <fullName evidence="3">DUF2088 domain-containing protein</fullName>
    </recommendedName>
</protein>
<proteinExistence type="predicted"/>
<dbReference type="Proteomes" id="UP001057291">
    <property type="component" value="Unassembled WGS sequence"/>
</dbReference>
<dbReference type="AlphaFoldDB" id="A0AAV4LDU7"/>
<sequence length="431" mass="46754">MTEWPSLYKLKQHFSGQSVSDIQSETIKAVDVCLQNTRLSPGSRIAITAGSRGIKNIVQILQTIVKHLKDRGYSPFLVAAMGSHGRGEASGQREVLNSLGITETAIGTTVSCSDQVIQIGATEEAYIEGQITTASEDLAGLPVYIAKEAYEADGILVVNRVKPHTSFHGEYESGLLKMMAVGLGRAKGADMVHSLGAGLLAQAIPTIAGVILKHAPILGGIAIVENAFEETAIIQGIPANRIFQEEKGLLKKAKAMMPSLPVQQIDLCLVGEMGKNFSGTGMDTNIIGRLRIQGMPEPKQPLIKYLAVLGLSKESHGNATGIGLADFTTEAVVAQIDKKATYLNCLTSGFVCRAFIPMTFPTEQKLLEGAIKALKLKNPETIRLVYIKNTLHLDELWVSEPIYRELKNKENIERIEGPLPLQFDQTGRIKW</sequence>
<reference evidence="1" key="1">
    <citation type="journal article" date="2023" name="Int. J. Syst. Evol. Microbiol.">
        <title>Collibacillus ludicampi gen. nov., sp. nov., a new soil bacterium of the family Alicyclobacillaceae.</title>
        <authorList>
            <person name="Jojima T."/>
            <person name="Ioku Y."/>
            <person name="Fukuta Y."/>
            <person name="Shirasaka N."/>
            <person name="Matsumura Y."/>
            <person name="Mori M."/>
        </authorList>
    </citation>
    <scope>NUCLEOTIDE SEQUENCE</scope>
    <source>
        <strain evidence="1">TP075</strain>
    </source>
</reference>
<name>A0AAV4LDU7_9BACL</name>
<organism evidence="1 2">
    <name type="scientific">Collibacillus ludicampi</name>
    <dbReference type="NCBI Taxonomy" id="2771369"/>
    <lineage>
        <taxon>Bacteria</taxon>
        <taxon>Bacillati</taxon>
        <taxon>Bacillota</taxon>
        <taxon>Bacilli</taxon>
        <taxon>Bacillales</taxon>
        <taxon>Alicyclobacillaceae</taxon>
        <taxon>Collibacillus</taxon>
    </lineage>
</organism>
<keyword evidence="2" id="KW-1185">Reference proteome</keyword>
<dbReference type="RefSeq" id="WP_282199157.1">
    <property type="nucleotide sequence ID" value="NZ_BOQE01000001.1"/>
</dbReference>
<dbReference type="Gene3D" id="3.40.50.11440">
    <property type="match status" value="1"/>
</dbReference>
<comment type="caution">
    <text evidence="1">The sequence shown here is derived from an EMBL/GenBank/DDBJ whole genome shotgun (WGS) entry which is preliminary data.</text>
</comment>